<dbReference type="GO" id="GO:0043683">
    <property type="term" value="P:type IV pilus assembly"/>
    <property type="evidence" value="ECO:0007669"/>
    <property type="project" value="InterPro"/>
</dbReference>
<keyword evidence="1" id="KW-0812">Transmembrane</keyword>
<gene>
    <name evidence="2" type="ORF">SAMN05192566_2152</name>
</gene>
<dbReference type="Proteomes" id="UP000198629">
    <property type="component" value="Unassembled WGS sequence"/>
</dbReference>
<name>A0A1G9E3Y1_9PROT</name>
<accession>A0A1G9E3Y1</accession>
<reference evidence="3" key="1">
    <citation type="submission" date="2016-10" db="EMBL/GenBank/DDBJ databases">
        <authorList>
            <person name="Varghese N."/>
            <person name="Submissions S."/>
        </authorList>
    </citation>
    <scope>NUCLEOTIDE SEQUENCE [LARGE SCALE GENOMIC DNA]</scope>
    <source>
        <strain evidence="3">CBMB127</strain>
    </source>
</reference>
<protein>
    <submittedName>
        <fullName evidence="2">Type IV pilus assembly protein PilW</fullName>
    </submittedName>
</protein>
<dbReference type="OrthoDB" id="8533459at2"/>
<dbReference type="AlphaFoldDB" id="A0A1G9E3Y1"/>
<dbReference type="Pfam" id="PF07963">
    <property type="entry name" value="N_methyl"/>
    <property type="match status" value="1"/>
</dbReference>
<feature type="transmembrane region" description="Helical" evidence="1">
    <location>
        <begin position="21"/>
        <end position="43"/>
    </location>
</feature>
<organism evidence="2 3">
    <name type="scientific">Methylophilus rhizosphaerae</name>
    <dbReference type="NCBI Taxonomy" id="492660"/>
    <lineage>
        <taxon>Bacteria</taxon>
        <taxon>Pseudomonadati</taxon>
        <taxon>Pseudomonadota</taxon>
        <taxon>Betaproteobacteria</taxon>
        <taxon>Nitrosomonadales</taxon>
        <taxon>Methylophilaceae</taxon>
        <taxon>Methylophilus</taxon>
    </lineage>
</organism>
<keyword evidence="3" id="KW-1185">Reference proteome</keyword>
<evidence type="ECO:0000313" key="3">
    <source>
        <dbReference type="Proteomes" id="UP000198629"/>
    </source>
</evidence>
<sequence length="384" mass="41225">MMHTFPYMPPRRSKHRQAGMSLIELLVGILIGLVATLAISNVFSSFEARKRMIAGGADAQSSGVLALYYIQRDAQNAGYGLPLYNSADPSPLLCPIDTSINQAGVLINLSPVVIVDGDTGQDIVRIRYGNPAGGGASMRATGLMSAPSLDGRLIGCQENDIVLFHQTPASPNCSMARLQKLNPDRTINALAELNTVPTASPVTDLNGADWVRFSCLGAWNQYEYTVNAAAELTRTGGISSATPFPNSAAIPVASDIVALQAQYGVATTLDAASTATTAAAYLNRVDLWTDATGDFGPAMSLQDRNRIRAIRVAVVARDGNLQKNIVSQPCTGTATGVSKVCIWREDATPANVNLSHIADWQRYRYRTFEVTIPLRNILWNRDAL</sequence>
<dbReference type="PROSITE" id="PS00409">
    <property type="entry name" value="PROKAR_NTER_METHYL"/>
    <property type="match status" value="1"/>
</dbReference>
<keyword evidence="1" id="KW-0472">Membrane</keyword>
<dbReference type="STRING" id="492660.SAMN05192566_2152"/>
<dbReference type="Pfam" id="PF16074">
    <property type="entry name" value="PilW"/>
    <property type="match status" value="1"/>
</dbReference>
<dbReference type="InterPro" id="IPR012902">
    <property type="entry name" value="N_methyl_site"/>
</dbReference>
<proteinExistence type="predicted"/>
<keyword evidence="1" id="KW-1133">Transmembrane helix</keyword>
<dbReference type="RefSeq" id="WP_091472146.1">
    <property type="nucleotide sequence ID" value="NZ_FNFX01000004.1"/>
</dbReference>
<dbReference type="InterPro" id="IPR032092">
    <property type="entry name" value="PilW"/>
</dbReference>
<evidence type="ECO:0000313" key="2">
    <source>
        <dbReference type="EMBL" id="SDK70831.1"/>
    </source>
</evidence>
<dbReference type="EMBL" id="FNFX01000004">
    <property type="protein sequence ID" value="SDK70831.1"/>
    <property type="molecule type" value="Genomic_DNA"/>
</dbReference>
<evidence type="ECO:0000256" key="1">
    <source>
        <dbReference type="SAM" id="Phobius"/>
    </source>
</evidence>